<dbReference type="InterPro" id="IPR050683">
    <property type="entry name" value="Bact_Polysacc_Export_ATP-bd"/>
</dbReference>
<dbReference type="PANTHER" id="PTHR46743">
    <property type="entry name" value="TEICHOIC ACIDS EXPORT ATP-BINDING PROTEIN TAGH"/>
    <property type="match status" value="1"/>
</dbReference>
<proteinExistence type="predicted"/>
<evidence type="ECO:0000313" key="5">
    <source>
        <dbReference type="Proteomes" id="UP000054725"/>
    </source>
</evidence>
<dbReference type="CDD" id="cd03220">
    <property type="entry name" value="ABC_KpsT_Wzt"/>
    <property type="match status" value="1"/>
</dbReference>
<dbReference type="InterPro" id="IPR003439">
    <property type="entry name" value="ABC_transporter-like_ATP-bd"/>
</dbReference>
<dbReference type="GO" id="GO:0005524">
    <property type="term" value="F:ATP binding"/>
    <property type="evidence" value="ECO:0007669"/>
    <property type="project" value="UniProtKB-KW"/>
</dbReference>
<dbReference type="GO" id="GO:0016887">
    <property type="term" value="F:ATP hydrolysis activity"/>
    <property type="evidence" value="ECO:0007669"/>
    <property type="project" value="InterPro"/>
</dbReference>
<dbReference type="InterPro" id="IPR027417">
    <property type="entry name" value="P-loop_NTPase"/>
</dbReference>
<dbReference type="PROSITE" id="PS50893">
    <property type="entry name" value="ABC_TRANSPORTER_2"/>
    <property type="match status" value="1"/>
</dbReference>
<dbReference type="GO" id="GO:0140359">
    <property type="term" value="F:ABC-type transporter activity"/>
    <property type="evidence" value="ECO:0007669"/>
    <property type="project" value="InterPro"/>
</dbReference>
<organism evidence="4 5">
    <name type="scientific">Legionella nautarum</name>
    <dbReference type="NCBI Taxonomy" id="45070"/>
    <lineage>
        <taxon>Bacteria</taxon>
        <taxon>Pseudomonadati</taxon>
        <taxon>Pseudomonadota</taxon>
        <taxon>Gammaproteobacteria</taxon>
        <taxon>Legionellales</taxon>
        <taxon>Legionellaceae</taxon>
        <taxon>Legionella</taxon>
    </lineage>
</organism>
<evidence type="ECO:0000256" key="1">
    <source>
        <dbReference type="ARBA" id="ARBA00022741"/>
    </source>
</evidence>
<dbReference type="GO" id="GO:0016020">
    <property type="term" value="C:membrane"/>
    <property type="evidence" value="ECO:0007669"/>
    <property type="project" value="InterPro"/>
</dbReference>
<evidence type="ECO:0000259" key="3">
    <source>
        <dbReference type="PROSITE" id="PS50893"/>
    </source>
</evidence>
<protein>
    <submittedName>
        <fullName evidence="4">ABC transporter of LPS O-antigen</fullName>
    </submittedName>
</protein>
<keyword evidence="5" id="KW-1185">Reference proteome</keyword>
<dbReference type="PATRIC" id="fig|45070.6.peg.1532"/>
<name>A0A0W0WVY3_9GAMM</name>
<dbReference type="SUPFAM" id="SSF52540">
    <property type="entry name" value="P-loop containing nucleoside triphosphate hydrolases"/>
    <property type="match status" value="1"/>
</dbReference>
<dbReference type="STRING" id="45070.Lnau_1462"/>
<gene>
    <name evidence="4" type="ORF">Lnau_1462</name>
</gene>
<accession>A0A0W0WVY3</accession>
<keyword evidence="2" id="KW-0067">ATP-binding</keyword>
<evidence type="ECO:0000313" key="4">
    <source>
        <dbReference type="EMBL" id="KTD36478.1"/>
    </source>
</evidence>
<dbReference type="InterPro" id="IPR003593">
    <property type="entry name" value="AAA+_ATPase"/>
</dbReference>
<dbReference type="EMBL" id="LNYO01000013">
    <property type="protein sequence ID" value="KTD36478.1"/>
    <property type="molecule type" value="Genomic_DNA"/>
</dbReference>
<sequence length="247" mass="27073">MASIEFNNVSVDFPIYNTNSRSLKKRLMQVATGGQLGATEQGVVVVRALEGLNFTLNDGDRVGLMGHNGAGKSTLLRLLGGVYEPSSGSIKTKGEIGSLIDISLGIDHESTGRENIYVRGGLLGMTRAQINNHLNDIIEFSELGNFIDVPVRTYSTGMHLRLAFAVSTILRPEILVMDEWLSVGDENFKRKAEKRMAEVVQATNILVIASHSRELILNLCNRVIWLEHGKVKMDTDPQSAVEAYFGA</sequence>
<feature type="domain" description="ABC transporter" evidence="3">
    <location>
        <begin position="25"/>
        <end position="247"/>
    </location>
</feature>
<evidence type="ECO:0000256" key="2">
    <source>
        <dbReference type="ARBA" id="ARBA00022840"/>
    </source>
</evidence>
<dbReference type="SMART" id="SM00382">
    <property type="entry name" value="AAA"/>
    <property type="match status" value="1"/>
</dbReference>
<dbReference type="PANTHER" id="PTHR46743:SF3">
    <property type="entry name" value="ABC-TYPE POLYSACCHARIDE_POLYOL PHOSPHATE TRANSPORT SYSTEM, ATPASE COMPONENT"/>
    <property type="match status" value="1"/>
</dbReference>
<dbReference type="RefSeq" id="WP_058504467.1">
    <property type="nucleotide sequence ID" value="NZ_CAAAIF010000011.1"/>
</dbReference>
<dbReference type="InterPro" id="IPR015860">
    <property type="entry name" value="ABC_transpr_TagH-like"/>
</dbReference>
<keyword evidence="1" id="KW-0547">Nucleotide-binding</keyword>
<reference evidence="4 5" key="1">
    <citation type="submission" date="2015-11" db="EMBL/GenBank/DDBJ databases">
        <title>Genomic analysis of 38 Legionella species identifies large and diverse effector repertoires.</title>
        <authorList>
            <person name="Burstein D."/>
            <person name="Amaro F."/>
            <person name="Zusman T."/>
            <person name="Lifshitz Z."/>
            <person name="Cohen O."/>
            <person name="Gilbert J.A."/>
            <person name="Pupko T."/>
            <person name="Shuman H.A."/>
            <person name="Segal G."/>
        </authorList>
    </citation>
    <scope>NUCLEOTIDE SEQUENCE [LARGE SCALE GENOMIC DNA]</scope>
    <source>
        <strain evidence="4 5">ATCC 49506</strain>
    </source>
</reference>
<dbReference type="OrthoDB" id="9778870at2"/>
<dbReference type="Gene3D" id="3.40.50.300">
    <property type="entry name" value="P-loop containing nucleotide triphosphate hydrolases"/>
    <property type="match status" value="1"/>
</dbReference>
<comment type="caution">
    <text evidence="4">The sequence shown here is derived from an EMBL/GenBank/DDBJ whole genome shotgun (WGS) entry which is preliminary data.</text>
</comment>
<dbReference type="Proteomes" id="UP000054725">
    <property type="component" value="Unassembled WGS sequence"/>
</dbReference>
<dbReference type="AlphaFoldDB" id="A0A0W0WVY3"/>
<dbReference type="Pfam" id="PF00005">
    <property type="entry name" value="ABC_tran"/>
    <property type="match status" value="1"/>
</dbReference>